<evidence type="ECO:0008006" key="6">
    <source>
        <dbReference type="Google" id="ProtNLM"/>
    </source>
</evidence>
<dbReference type="OrthoDB" id="69928at2759"/>
<sequence>MASGSQSPEQTIELQGEKQLYEELSKRDPMFDNAERFLRDFQTSCAHVTFNNLETEAGPTSPELENQIWDAHMRINSRFRKLCFQFREQQARKKRPVEDRKLKSKYQKFISGSQQFYEDYLKFILSRWSSVPELKDAATELSIEPVEVQIPPSVTSTLRDRIVNSCYSTLIRLGDLSRYYQMVLVSDISKREWSLVVNFYRLAGAVKPMCGRFQNQLALIALAGADHFHATYYFYRALCAMEPHADADGNLELEFKKFLTARSSGRLAQPNDERESLIHSFIYLHAMCYKNVDFSERSKLEDEVLDQMAMQLREGSMDVTFLQTLCLMNIGAEAHARTKSDTNGNAVEFFMRLNVKTFTILLQLLIQENNEQSNLDWSHWTILPALRNYSSWLVANRATLVSQTQYTTALVGYYIRRFWEIYASALNFVASNTSRGRVYLNYLLPEDCETLGFSPLMVGSKSRRHVDDSGNVKPKAPVGAGGDRTKVEAEFRTQEFLLDGLDFVRNKEIPIRMLDDRFVVDQADAVSQSSNGSPSASDLSTPSVDHQVVNQNQAHGDHWDNNESPAESRLAFDVEAMVDELVNCDTNHSAIEDETTESRYRQSLVIDTDGGSTFSASQEQDSRAESPEPKVTYSPGPLLPSIFNTAFAPQPGEVSSPSRSLTASYSSLPPHPGAESIHSPFISSYYPSSVFTRSHVASPGVFLGQTPPSGQAG</sequence>
<dbReference type="OMA" id="QTPPCGQ"/>
<dbReference type="SUPFAM" id="SSF48452">
    <property type="entry name" value="TPR-like"/>
    <property type="match status" value="1"/>
</dbReference>
<gene>
    <name evidence="4" type="ORF">UREG_04341</name>
</gene>
<reference evidence="5" key="1">
    <citation type="journal article" date="2009" name="Genome Res.">
        <title>Comparative genomic analyses of the human fungal pathogens Coccidioides and their relatives.</title>
        <authorList>
            <person name="Sharpton T.J."/>
            <person name="Stajich J.E."/>
            <person name="Rounsley S.D."/>
            <person name="Gardner M.J."/>
            <person name="Wortman J.R."/>
            <person name="Jordar V.S."/>
            <person name="Maiti R."/>
            <person name="Kodira C.D."/>
            <person name="Neafsey D.E."/>
            <person name="Zeng Q."/>
            <person name="Hung C.-Y."/>
            <person name="McMahan C."/>
            <person name="Muszewska A."/>
            <person name="Grynberg M."/>
            <person name="Mandel M.A."/>
            <person name="Kellner E.M."/>
            <person name="Barker B.M."/>
            <person name="Galgiani J.N."/>
            <person name="Orbach M.J."/>
            <person name="Kirkland T.N."/>
            <person name="Cole G.T."/>
            <person name="Henn M.R."/>
            <person name="Birren B.W."/>
            <person name="Taylor J.W."/>
        </authorList>
    </citation>
    <scope>NUCLEOTIDE SEQUENCE [LARGE SCALE GENOMIC DNA]</scope>
    <source>
        <strain evidence="5">UAMH 1704</strain>
    </source>
</reference>
<protein>
    <recommendedName>
        <fullName evidence="6">DNA/RNA-binding domain-containing protein</fullName>
    </recommendedName>
</protein>
<feature type="region of interest" description="Disordered" evidence="1">
    <location>
        <begin position="608"/>
        <end position="679"/>
    </location>
</feature>
<dbReference type="Gene3D" id="1.25.40.10">
    <property type="entry name" value="Tetratricopeptide repeat domain"/>
    <property type="match status" value="1"/>
</dbReference>
<dbReference type="InterPro" id="IPR011990">
    <property type="entry name" value="TPR-like_helical_dom_sf"/>
</dbReference>
<proteinExistence type="predicted"/>
<feature type="domain" description="Telomerase activating protein Est1-like N-terminal" evidence="3">
    <location>
        <begin position="64"/>
        <end position="183"/>
    </location>
</feature>
<feature type="compositionally biased region" description="Polar residues" evidence="1">
    <location>
        <begin position="653"/>
        <end position="667"/>
    </location>
</feature>
<evidence type="ECO:0000259" key="2">
    <source>
        <dbReference type="Pfam" id="PF10373"/>
    </source>
</evidence>
<dbReference type="Pfam" id="PF10374">
    <property type="entry name" value="EST1"/>
    <property type="match status" value="1"/>
</dbReference>
<feature type="region of interest" description="Disordered" evidence="1">
    <location>
        <begin position="464"/>
        <end position="483"/>
    </location>
</feature>
<accession>C4JND5</accession>
<dbReference type="InterPro" id="IPR019458">
    <property type="entry name" value="Est1-like_N"/>
</dbReference>
<dbReference type="GeneID" id="8438327"/>
<name>C4JND5_UNCRE</name>
<keyword evidence="5" id="KW-1185">Reference proteome</keyword>
<dbReference type="Pfam" id="PF10373">
    <property type="entry name" value="EST1_DNA_bind"/>
    <property type="match status" value="1"/>
</dbReference>
<dbReference type="RefSeq" id="XP_002544824.1">
    <property type="nucleotide sequence ID" value="XM_002544778.1"/>
</dbReference>
<dbReference type="HOGENOM" id="CLU_013363_1_1_1"/>
<dbReference type="Proteomes" id="UP000002058">
    <property type="component" value="Unassembled WGS sequence"/>
</dbReference>
<evidence type="ECO:0000256" key="1">
    <source>
        <dbReference type="SAM" id="MobiDB-lite"/>
    </source>
</evidence>
<dbReference type="KEGG" id="ure:UREG_04341"/>
<feature type="domain" description="DNA/RNA-binding" evidence="2">
    <location>
        <begin position="197"/>
        <end position="457"/>
    </location>
</feature>
<dbReference type="STRING" id="336963.C4JND5"/>
<evidence type="ECO:0000259" key="3">
    <source>
        <dbReference type="Pfam" id="PF10374"/>
    </source>
</evidence>
<dbReference type="InParanoid" id="C4JND5"/>
<dbReference type="PANTHER" id="PTHR15696">
    <property type="entry name" value="SMG-7 SUPPRESSOR WITH MORPHOLOGICAL EFFECT ON GENITALIA PROTEIN 7"/>
    <property type="match status" value="1"/>
</dbReference>
<evidence type="ECO:0000313" key="5">
    <source>
        <dbReference type="Proteomes" id="UP000002058"/>
    </source>
</evidence>
<dbReference type="PANTHER" id="PTHR15696:SF36">
    <property type="entry name" value="NONSENSE-MEDIATED MRNA DECAY FACTOR"/>
    <property type="match status" value="1"/>
</dbReference>
<feature type="compositionally biased region" description="Polar residues" evidence="1">
    <location>
        <begin position="610"/>
        <end position="619"/>
    </location>
</feature>
<dbReference type="eggNOG" id="KOG2162">
    <property type="taxonomic scope" value="Eukaryota"/>
</dbReference>
<dbReference type="AlphaFoldDB" id="C4JND5"/>
<dbReference type="VEuPathDB" id="FungiDB:UREG_04341"/>
<organism evidence="4 5">
    <name type="scientific">Uncinocarpus reesii (strain UAMH 1704)</name>
    <dbReference type="NCBI Taxonomy" id="336963"/>
    <lineage>
        <taxon>Eukaryota</taxon>
        <taxon>Fungi</taxon>
        <taxon>Dikarya</taxon>
        <taxon>Ascomycota</taxon>
        <taxon>Pezizomycotina</taxon>
        <taxon>Eurotiomycetes</taxon>
        <taxon>Eurotiomycetidae</taxon>
        <taxon>Onygenales</taxon>
        <taxon>Onygenaceae</taxon>
        <taxon>Uncinocarpus</taxon>
    </lineage>
</organism>
<dbReference type="InterPro" id="IPR045153">
    <property type="entry name" value="Est1/Ebs1-like"/>
</dbReference>
<dbReference type="InterPro" id="IPR018834">
    <property type="entry name" value="DNA/RNA-bd_Est1-type"/>
</dbReference>
<evidence type="ECO:0000313" key="4">
    <source>
        <dbReference type="EMBL" id="EEP79495.1"/>
    </source>
</evidence>
<dbReference type="EMBL" id="CH476616">
    <property type="protein sequence ID" value="EEP79495.1"/>
    <property type="molecule type" value="Genomic_DNA"/>
</dbReference>